<reference evidence="3" key="2">
    <citation type="journal article" date="2017" name="Nat. Plants">
        <title>The Aegilops tauschii genome reveals multiple impacts of transposons.</title>
        <authorList>
            <person name="Zhao G."/>
            <person name="Zou C."/>
            <person name="Li K."/>
            <person name="Wang K."/>
            <person name="Li T."/>
            <person name="Gao L."/>
            <person name="Zhang X."/>
            <person name="Wang H."/>
            <person name="Yang Z."/>
            <person name="Liu X."/>
            <person name="Jiang W."/>
            <person name="Mao L."/>
            <person name="Kong X."/>
            <person name="Jiao Y."/>
            <person name="Jia J."/>
        </authorList>
    </citation>
    <scope>NUCLEOTIDE SEQUENCE [LARGE SCALE GENOMIC DNA]</scope>
    <source>
        <strain evidence="3">cv. AL8/78</strain>
    </source>
</reference>
<evidence type="ECO:0000313" key="2">
    <source>
        <dbReference type="EnsemblPlants" id="AET5Gv21164300.1"/>
    </source>
</evidence>
<accession>A0A453MFA2</accession>
<dbReference type="GO" id="GO:0045037">
    <property type="term" value="P:protein import into chloroplast stroma"/>
    <property type="evidence" value="ECO:0007669"/>
    <property type="project" value="TreeGrafter"/>
</dbReference>
<dbReference type="GO" id="GO:0016887">
    <property type="term" value="F:ATP hydrolysis activity"/>
    <property type="evidence" value="ECO:0007669"/>
    <property type="project" value="InterPro"/>
</dbReference>
<evidence type="ECO:0000259" key="1">
    <source>
        <dbReference type="Pfam" id="PF00004"/>
    </source>
</evidence>
<dbReference type="Gene3D" id="3.40.50.300">
    <property type="entry name" value="P-loop containing nucleotide triphosphate hydrolases"/>
    <property type="match status" value="1"/>
</dbReference>
<reference evidence="2" key="3">
    <citation type="journal article" date="2017" name="Nature">
        <title>Genome sequence of the progenitor of the wheat D genome Aegilops tauschii.</title>
        <authorList>
            <person name="Luo M.C."/>
            <person name="Gu Y.Q."/>
            <person name="Puiu D."/>
            <person name="Wang H."/>
            <person name="Twardziok S.O."/>
            <person name="Deal K.R."/>
            <person name="Huo N."/>
            <person name="Zhu T."/>
            <person name="Wang L."/>
            <person name="Wang Y."/>
            <person name="McGuire P.E."/>
            <person name="Liu S."/>
            <person name="Long H."/>
            <person name="Ramasamy R.K."/>
            <person name="Rodriguez J.C."/>
            <person name="Van S.L."/>
            <person name="Yuan L."/>
            <person name="Wang Z."/>
            <person name="Xia Z."/>
            <person name="Xiao L."/>
            <person name="Anderson O.D."/>
            <person name="Ouyang S."/>
            <person name="Liang Y."/>
            <person name="Zimin A.V."/>
            <person name="Pertea G."/>
            <person name="Qi P."/>
            <person name="Bennetzen J.L."/>
            <person name="Dai X."/>
            <person name="Dawson M.W."/>
            <person name="Muller H.G."/>
            <person name="Kugler K."/>
            <person name="Rivarola-Duarte L."/>
            <person name="Spannagl M."/>
            <person name="Mayer K.F.X."/>
            <person name="Lu F.H."/>
            <person name="Bevan M.W."/>
            <person name="Leroy P."/>
            <person name="Li P."/>
            <person name="You F.M."/>
            <person name="Sun Q."/>
            <person name="Liu Z."/>
            <person name="Lyons E."/>
            <person name="Wicker T."/>
            <person name="Salzberg S.L."/>
            <person name="Devos K.M."/>
            <person name="Dvorak J."/>
        </authorList>
    </citation>
    <scope>NUCLEOTIDE SEQUENCE [LARGE SCALE GENOMIC DNA]</scope>
    <source>
        <strain evidence="2">cv. AL8/78</strain>
    </source>
</reference>
<dbReference type="STRING" id="200361.A0A453MFA2"/>
<protein>
    <recommendedName>
        <fullName evidence="1">ATPase AAA-type core domain-containing protein</fullName>
    </recommendedName>
</protein>
<reference evidence="2" key="5">
    <citation type="journal article" date="2021" name="G3 (Bethesda)">
        <title>Aegilops tauschii genome assembly Aet v5.0 features greater sequence contiguity and improved annotation.</title>
        <authorList>
            <person name="Wang L."/>
            <person name="Zhu T."/>
            <person name="Rodriguez J.C."/>
            <person name="Deal K.R."/>
            <person name="Dubcovsky J."/>
            <person name="McGuire P.E."/>
            <person name="Lux T."/>
            <person name="Spannagl M."/>
            <person name="Mayer K.F.X."/>
            <person name="Baldrich P."/>
            <person name="Meyers B.C."/>
            <person name="Huo N."/>
            <person name="Gu Y.Q."/>
            <person name="Zhou H."/>
            <person name="Devos K.M."/>
            <person name="Bennetzen J.L."/>
            <person name="Unver T."/>
            <person name="Budak H."/>
            <person name="Gulick P.J."/>
            <person name="Galiba G."/>
            <person name="Kalapos B."/>
            <person name="Nelson D.R."/>
            <person name="Li P."/>
            <person name="You F.M."/>
            <person name="Luo M.C."/>
            <person name="Dvorak J."/>
        </authorList>
    </citation>
    <scope>NUCLEOTIDE SEQUENCE [LARGE SCALE GENOMIC DNA]</scope>
    <source>
        <strain evidence="2">cv. AL8/78</strain>
    </source>
</reference>
<keyword evidence="3" id="KW-1185">Reference proteome</keyword>
<reference evidence="3" key="1">
    <citation type="journal article" date="2014" name="Science">
        <title>Ancient hybridizations among the ancestral genomes of bread wheat.</title>
        <authorList>
            <consortium name="International Wheat Genome Sequencing Consortium,"/>
            <person name="Marcussen T."/>
            <person name="Sandve S.R."/>
            <person name="Heier L."/>
            <person name="Spannagl M."/>
            <person name="Pfeifer M."/>
            <person name="Jakobsen K.S."/>
            <person name="Wulff B.B."/>
            <person name="Steuernagel B."/>
            <person name="Mayer K.F."/>
            <person name="Olsen O.A."/>
        </authorList>
    </citation>
    <scope>NUCLEOTIDE SEQUENCE [LARGE SCALE GENOMIC DNA]</scope>
    <source>
        <strain evidence="3">cv. AL8/78</strain>
    </source>
</reference>
<dbReference type="Gramene" id="AET5Gv21164300.1">
    <property type="protein sequence ID" value="AET5Gv21164300.1"/>
    <property type="gene ID" value="AET5Gv21164300"/>
</dbReference>
<organism evidence="2 3">
    <name type="scientific">Aegilops tauschii subsp. strangulata</name>
    <name type="common">Goatgrass</name>
    <dbReference type="NCBI Taxonomy" id="200361"/>
    <lineage>
        <taxon>Eukaryota</taxon>
        <taxon>Viridiplantae</taxon>
        <taxon>Streptophyta</taxon>
        <taxon>Embryophyta</taxon>
        <taxon>Tracheophyta</taxon>
        <taxon>Spermatophyta</taxon>
        <taxon>Magnoliopsida</taxon>
        <taxon>Liliopsida</taxon>
        <taxon>Poales</taxon>
        <taxon>Poaceae</taxon>
        <taxon>BOP clade</taxon>
        <taxon>Pooideae</taxon>
        <taxon>Triticodae</taxon>
        <taxon>Triticeae</taxon>
        <taxon>Triticinae</taxon>
        <taxon>Aegilops</taxon>
    </lineage>
</organism>
<dbReference type="GO" id="GO:0009507">
    <property type="term" value="C:chloroplast"/>
    <property type="evidence" value="ECO:0007669"/>
    <property type="project" value="TreeGrafter"/>
</dbReference>
<dbReference type="GO" id="GO:0005524">
    <property type="term" value="F:ATP binding"/>
    <property type="evidence" value="ECO:0007669"/>
    <property type="project" value="InterPro"/>
</dbReference>
<dbReference type="Pfam" id="PF00004">
    <property type="entry name" value="AAA"/>
    <property type="match status" value="1"/>
</dbReference>
<dbReference type="PANTHER" id="PTHR23076:SF37">
    <property type="entry name" value="ATP-DEPENDENT ZINC METALLOPROTEASE FTSH 4, MITOCHONDRIAL"/>
    <property type="match status" value="1"/>
</dbReference>
<dbReference type="InterPro" id="IPR003959">
    <property type="entry name" value="ATPase_AAA_core"/>
</dbReference>
<dbReference type="InterPro" id="IPR027417">
    <property type="entry name" value="P-loop_NTPase"/>
</dbReference>
<evidence type="ECO:0000313" key="3">
    <source>
        <dbReference type="Proteomes" id="UP000015105"/>
    </source>
</evidence>
<dbReference type="PANTHER" id="PTHR23076">
    <property type="entry name" value="METALLOPROTEASE M41 FTSH"/>
    <property type="match status" value="1"/>
</dbReference>
<reference evidence="2" key="4">
    <citation type="submission" date="2019-03" db="UniProtKB">
        <authorList>
            <consortium name="EnsemblPlants"/>
        </authorList>
    </citation>
    <scope>IDENTIFICATION</scope>
</reference>
<dbReference type="SUPFAM" id="SSF52540">
    <property type="entry name" value="P-loop containing nucleoside triphosphate hydrolases"/>
    <property type="match status" value="1"/>
</dbReference>
<dbReference type="EnsemblPlants" id="AET5Gv21164300.1">
    <property type="protein sequence ID" value="AET5Gv21164300.1"/>
    <property type="gene ID" value="AET5Gv21164300"/>
</dbReference>
<dbReference type="GO" id="GO:0006508">
    <property type="term" value="P:proteolysis"/>
    <property type="evidence" value="ECO:0007669"/>
    <property type="project" value="TreeGrafter"/>
</dbReference>
<dbReference type="Proteomes" id="UP000015105">
    <property type="component" value="Chromosome 5D"/>
</dbReference>
<proteinExistence type="predicted"/>
<feature type="domain" description="ATPase AAA-type core" evidence="1">
    <location>
        <begin position="1"/>
        <end position="55"/>
    </location>
</feature>
<sequence>MLARAMAEEASVPFFACSGSEFNDDYVFVGAKRVRALFAAAKKRSPCIVFIDEID</sequence>
<dbReference type="GO" id="GO:0004176">
    <property type="term" value="F:ATP-dependent peptidase activity"/>
    <property type="evidence" value="ECO:0007669"/>
    <property type="project" value="TreeGrafter"/>
</dbReference>
<dbReference type="AlphaFoldDB" id="A0A453MFA2"/>
<name>A0A453MFA2_AEGTS</name>